<dbReference type="Proteomes" id="UP000305410">
    <property type="component" value="Chromosome Linear"/>
</dbReference>
<dbReference type="AlphaFoldDB" id="A0AAF0H3U7"/>
<proteinExistence type="predicted"/>
<sequence length="161" mass="17400">MTDSIETPKNRATAQNAARIRTSTKLSHPVLLVFRKCVKLHIQLEGKIMASEDSISGSSRSPADGRGDIQMPAQRKGSGCHAAVKAVFDGAPRQYALKAHPFQNRPAAGAPDPTSPIRASHVNSSKLYSELPACRFKSNIEFNVDSTSARPPISTGHEMHQ</sequence>
<organism evidence="2 3">
    <name type="scientific">Agrobacterium tumefaciens</name>
    <dbReference type="NCBI Taxonomy" id="358"/>
    <lineage>
        <taxon>Bacteria</taxon>
        <taxon>Pseudomonadati</taxon>
        <taxon>Pseudomonadota</taxon>
        <taxon>Alphaproteobacteria</taxon>
        <taxon>Hyphomicrobiales</taxon>
        <taxon>Rhizobiaceae</taxon>
        <taxon>Rhizobium/Agrobacterium group</taxon>
        <taxon>Agrobacterium</taxon>
        <taxon>Agrobacterium tumefaciens complex</taxon>
    </lineage>
</organism>
<feature type="region of interest" description="Disordered" evidence="1">
    <location>
        <begin position="52"/>
        <end position="77"/>
    </location>
</feature>
<protein>
    <submittedName>
        <fullName evidence="2">Uncharacterized protein</fullName>
    </submittedName>
</protein>
<feature type="region of interest" description="Disordered" evidence="1">
    <location>
        <begin position="97"/>
        <end position="120"/>
    </location>
</feature>
<reference evidence="2" key="1">
    <citation type="submission" date="2019-04" db="EMBL/GenBank/DDBJ databases">
        <authorList>
            <person name="Chiang H.-Y."/>
            <person name="Huang Y.-Y."/>
            <person name="Chou L."/>
            <person name="Lai E.-M."/>
            <person name="Kuo C.-H."/>
        </authorList>
    </citation>
    <scope>NUCLEOTIDE SEQUENCE</scope>
    <source>
        <strain evidence="2">CFBP5506</strain>
    </source>
</reference>
<reference evidence="2" key="2">
    <citation type="submission" date="2023-04" db="EMBL/GenBank/DDBJ databases">
        <title>Complete genome sequence of Agrobacterium salinitolerans CFBP5506.</title>
        <authorList>
            <person name="Yen H.-C."/>
            <person name="Yan X.-H."/>
            <person name="Lai E.-M."/>
            <person name="Kuo C.-H."/>
        </authorList>
    </citation>
    <scope>NUCLEOTIDE SEQUENCE</scope>
    <source>
        <strain evidence="2">CFBP5506</strain>
    </source>
</reference>
<evidence type="ECO:0000313" key="2">
    <source>
        <dbReference type="EMBL" id="WGM61502.1"/>
    </source>
</evidence>
<evidence type="ECO:0000256" key="1">
    <source>
        <dbReference type="SAM" id="MobiDB-lite"/>
    </source>
</evidence>
<name>A0AAF0H3U7_AGRTU</name>
<dbReference type="RefSeq" id="WP_236760816.1">
    <property type="nucleotide sequence ID" value="NZ_CP122963.1"/>
</dbReference>
<evidence type="ECO:0000313" key="3">
    <source>
        <dbReference type="Proteomes" id="UP000305410"/>
    </source>
</evidence>
<gene>
    <name evidence="2" type="ORF">CFBP5506_17895</name>
</gene>
<dbReference type="EMBL" id="CP122963">
    <property type="protein sequence ID" value="WGM61502.1"/>
    <property type="molecule type" value="Genomic_DNA"/>
</dbReference>
<accession>A0AAF0H3U7</accession>